<protein>
    <submittedName>
        <fullName evidence="1">Uncharacterized protein</fullName>
    </submittedName>
</protein>
<dbReference type="EMBL" id="UZAE01012724">
    <property type="protein sequence ID" value="VDO06363.1"/>
    <property type="molecule type" value="Genomic_DNA"/>
</dbReference>
<sequence>MTQLVWPLVTRIFTESLSGERETPVSQILTTLSADLLLPTLLRLTAHSAAFADSSNLILCRLTGDVFRCLQNDRILCPSAFLKENSKHHFVLSDSCLLRIALQNQTTSTNSWCNVPPSTAFSLVSSYLDLALQLLSAEKAAFFADTESYFVGGEEEEGLKVVGAGHSPLLACLVFCYQFLVEAGGSSLRGFNIIPRLASGAPCPKTGMLDLVNKALLFFVELLTSFSLDGSNDDCVSVAEISPPSFDLPILHYRDLRSYAYWLLSNSEPFLNCLVSLTKVSVDALQIPLQSMDFDFLRFSTRADEDQIGGVSALGQHRVQSTWLAITLLHSLFPSPSTTSSSDSHFTTFLKTLSTNDAISNPYFLHLLNFLDPACTVGLTRATVSLLKKLTCFSDRFITSHLHDMQPRLLTFLTDRLRSTFSDQITRTALIDWLADIVMQDVLSGMACAPFNGPGFSLLRMISSLPSSTCVANSSASGLNVDGLQGILREALKETKANEDDPLSVNLYWSLLKLTAAIWMQPNNLFRHQIRENTDFWKLLSDPFSSHMSTMKKTKLLPSVVDLEIAGNYATVVAIELFEFLKSTQNLDDGFTEFVKKFSGDVLVPWLQIAFQLPVGSESSFSDFSKSPTMDALEWAVIRWKSVFCTLLKCNASTTDEKMYLISRSQIVDLIDACLDKAALLMSVPQSRSVVSIIDQLSVFLSAAAGFLISSSDSSTLPLFEWVHRCVGLLEHRASSSPSKHQQPSTTTKFSHYHADLFAFIALFFPKVSSQDLPAGLFERLLNLCLEVFQDVSLSPRITTIDSQAFIQAMNVIQLIWGNFDAVKLANCLIDAGIVNNLIVILAQNSTTFQGAEFCQAIIRFLTRFMLPVETKSLYPDLSAEFGIKKQWSEQSIASHSPLPQMLLCYALDLVQALKLPPTSQMMQWLAQADEYSSNSETWQDHLYPNTSWSEFILSQLRFFSLLVACEGCSGERTPVANLLSSFILANHEQLCALLTPAPAKGLLIASAVLDLYWTAMHSSKAVTKLATPTCVASAALFSGGRRNTVSLPDGVSICLPSDIWSGVYSASIHLARTCSILLLRPEIVDIPKVTSSPSGSTLKPSPELTKASTKLSISLKLLPIIRLLNSCLRVITVETPILGDLSLASASEIAALTPSATLNFATPSTEPSNTLTFGLLFSIARISSQLLISNSKTASEDHLGRRRSEILSVLVEVNELAFSLIFSQAVIWLMNPRIDTSEKHTLSRGLAVEFQSYNFLSRSSRRGRKSIGGQTPIRGGISSSPCKRSFVDVSNTVGESSLQELFTFIECAERFSELVK</sequence>
<gene>
    <name evidence="1" type="ORF">HNAJ_LOCUS9723</name>
</gene>
<accession>A0A3P7TFC8</accession>
<keyword evidence="2" id="KW-1185">Reference proteome</keyword>
<evidence type="ECO:0000313" key="2">
    <source>
        <dbReference type="Proteomes" id="UP000278807"/>
    </source>
</evidence>
<organism evidence="1 2">
    <name type="scientific">Rodentolepis nana</name>
    <name type="common">Dwarf tapeworm</name>
    <name type="synonym">Hymenolepis nana</name>
    <dbReference type="NCBI Taxonomy" id="102285"/>
    <lineage>
        <taxon>Eukaryota</taxon>
        <taxon>Metazoa</taxon>
        <taxon>Spiralia</taxon>
        <taxon>Lophotrochozoa</taxon>
        <taxon>Platyhelminthes</taxon>
        <taxon>Cestoda</taxon>
        <taxon>Eucestoda</taxon>
        <taxon>Cyclophyllidea</taxon>
        <taxon>Hymenolepididae</taxon>
        <taxon>Rodentolepis</taxon>
    </lineage>
</organism>
<dbReference type="OrthoDB" id="6249763at2759"/>
<reference evidence="1 2" key="1">
    <citation type="submission" date="2018-11" db="EMBL/GenBank/DDBJ databases">
        <authorList>
            <consortium name="Pathogen Informatics"/>
        </authorList>
    </citation>
    <scope>NUCLEOTIDE SEQUENCE [LARGE SCALE GENOMIC DNA]</scope>
</reference>
<dbReference type="Proteomes" id="UP000278807">
    <property type="component" value="Unassembled WGS sequence"/>
</dbReference>
<proteinExistence type="predicted"/>
<name>A0A3P7TFC8_RODNA</name>
<evidence type="ECO:0000313" key="1">
    <source>
        <dbReference type="EMBL" id="VDO06363.1"/>
    </source>
</evidence>